<sequence length="52" mass="5896">MFSFCMATGVHKTNLKYKGLCYSFMEKEAPHEHPCSACGLSIILNEDLIISW</sequence>
<gene>
    <name evidence="1" type="primary">ORF75270</name>
</gene>
<accession>A0A0B6ZPY3</accession>
<proteinExistence type="predicted"/>
<evidence type="ECO:0000313" key="1">
    <source>
        <dbReference type="EMBL" id="CEK70699.1"/>
    </source>
</evidence>
<name>A0A0B6ZPY3_9EUPU</name>
<protein>
    <submittedName>
        <fullName evidence="1">Uncharacterized protein</fullName>
    </submittedName>
</protein>
<reference evidence="1" key="1">
    <citation type="submission" date="2014-12" db="EMBL/GenBank/DDBJ databases">
        <title>Insight into the proteome of Arion vulgaris.</title>
        <authorList>
            <person name="Aradska J."/>
            <person name="Bulat T."/>
            <person name="Smidak R."/>
            <person name="Sarate P."/>
            <person name="Gangsoo J."/>
            <person name="Sialana F."/>
            <person name="Bilban M."/>
            <person name="Lubec G."/>
        </authorList>
    </citation>
    <scope>NUCLEOTIDE SEQUENCE</scope>
    <source>
        <tissue evidence="1">Skin</tissue>
    </source>
</reference>
<organism evidence="1">
    <name type="scientific">Arion vulgaris</name>
    <dbReference type="NCBI Taxonomy" id="1028688"/>
    <lineage>
        <taxon>Eukaryota</taxon>
        <taxon>Metazoa</taxon>
        <taxon>Spiralia</taxon>
        <taxon>Lophotrochozoa</taxon>
        <taxon>Mollusca</taxon>
        <taxon>Gastropoda</taxon>
        <taxon>Heterobranchia</taxon>
        <taxon>Euthyneura</taxon>
        <taxon>Panpulmonata</taxon>
        <taxon>Eupulmonata</taxon>
        <taxon>Stylommatophora</taxon>
        <taxon>Helicina</taxon>
        <taxon>Arionoidea</taxon>
        <taxon>Arionidae</taxon>
        <taxon>Arion</taxon>
    </lineage>
</organism>
<dbReference type="AlphaFoldDB" id="A0A0B6ZPY3"/>
<dbReference type="EMBL" id="HACG01023834">
    <property type="protein sequence ID" value="CEK70699.1"/>
    <property type="molecule type" value="Transcribed_RNA"/>
</dbReference>